<protein>
    <submittedName>
        <fullName evidence="1">Uncharacterized protein</fullName>
    </submittedName>
</protein>
<organism evidence="1 2">
    <name type="scientific">Mycena belliarum</name>
    <dbReference type="NCBI Taxonomy" id="1033014"/>
    <lineage>
        <taxon>Eukaryota</taxon>
        <taxon>Fungi</taxon>
        <taxon>Dikarya</taxon>
        <taxon>Basidiomycota</taxon>
        <taxon>Agaricomycotina</taxon>
        <taxon>Agaricomycetes</taxon>
        <taxon>Agaricomycetidae</taxon>
        <taxon>Agaricales</taxon>
        <taxon>Marasmiineae</taxon>
        <taxon>Mycenaceae</taxon>
        <taxon>Mycena</taxon>
    </lineage>
</organism>
<evidence type="ECO:0000313" key="1">
    <source>
        <dbReference type="EMBL" id="KAJ7076233.1"/>
    </source>
</evidence>
<feature type="non-terminal residue" evidence="1">
    <location>
        <position position="195"/>
    </location>
</feature>
<name>A0AAD6TVS5_9AGAR</name>
<keyword evidence="2" id="KW-1185">Reference proteome</keyword>
<gene>
    <name evidence="1" type="ORF">B0H15DRAFT_740894</name>
</gene>
<dbReference type="InterPro" id="IPR041078">
    <property type="entry name" value="Plavaka"/>
</dbReference>
<accession>A0AAD6TVS5</accession>
<feature type="non-terminal residue" evidence="1">
    <location>
        <position position="1"/>
    </location>
</feature>
<dbReference type="Proteomes" id="UP001222325">
    <property type="component" value="Unassembled WGS sequence"/>
</dbReference>
<dbReference type="AlphaFoldDB" id="A0AAD6TVS5"/>
<dbReference type="EMBL" id="JARJCN010000083">
    <property type="protein sequence ID" value="KAJ7076233.1"/>
    <property type="molecule type" value="Genomic_DNA"/>
</dbReference>
<sequence>INSIQQGDIPWESYSVQYTGPVPVWMTETFQVWFRCPLAIFEKQLANPDFKDELDWAPKWVFKDGKHQFTDLFPGNWVWGTRSKWYDKIAAEDLTTHGAMFVSGVFGSDKTTVWVGTGDTEFYPFYGGNAYNSTGRPHREALSLITFLSIPKTTRQYAKSKEFRKFRRQLFHSSIRRILQSLKPHMTKPGVTRCH</sequence>
<evidence type="ECO:0000313" key="2">
    <source>
        <dbReference type="Proteomes" id="UP001222325"/>
    </source>
</evidence>
<comment type="caution">
    <text evidence="1">The sequence shown here is derived from an EMBL/GenBank/DDBJ whole genome shotgun (WGS) entry which is preliminary data.</text>
</comment>
<reference evidence="1" key="1">
    <citation type="submission" date="2023-03" db="EMBL/GenBank/DDBJ databases">
        <title>Massive genome expansion in bonnet fungi (Mycena s.s.) driven by repeated elements and novel gene families across ecological guilds.</title>
        <authorList>
            <consortium name="Lawrence Berkeley National Laboratory"/>
            <person name="Harder C.B."/>
            <person name="Miyauchi S."/>
            <person name="Viragh M."/>
            <person name="Kuo A."/>
            <person name="Thoen E."/>
            <person name="Andreopoulos B."/>
            <person name="Lu D."/>
            <person name="Skrede I."/>
            <person name="Drula E."/>
            <person name="Henrissat B."/>
            <person name="Morin E."/>
            <person name="Kohler A."/>
            <person name="Barry K."/>
            <person name="LaButti K."/>
            <person name="Morin E."/>
            <person name="Salamov A."/>
            <person name="Lipzen A."/>
            <person name="Mereny Z."/>
            <person name="Hegedus B."/>
            <person name="Baldrian P."/>
            <person name="Stursova M."/>
            <person name="Weitz H."/>
            <person name="Taylor A."/>
            <person name="Grigoriev I.V."/>
            <person name="Nagy L.G."/>
            <person name="Martin F."/>
            <person name="Kauserud H."/>
        </authorList>
    </citation>
    <scope>NUCLEOTIDE SEQUENCE</scope>
    <source>
        <strain evidence="1">CBHHK173m</strain>
    </source>
</reference>
<dbReference type="Pfam" id="PF18759">
    <property type="entry name" value="Plavaka"/>
    <property type="match status" value="1"/>
</dbReference>
<proteinExistence type="predicted"/>